<dbReference type="EMBL" id="JAKKSL010000002">
    <property type="protein sequence ID" value="MCI2283926.1"/>
    <property type="molecule type" value="Genomic_DNA"/>
</dbReference>
<proteinExistence type="predicted"/>
<sequence length="64" mass="7174">MPSKVTELNSVIESNHIKNNEKSHQTKSHLVAIDLGSNSFHLIIAQESASAVCKYCFGKKMQWD</sequence>
<reference evidence="1" key="1">
    <citation type="submission" date="2022-01" db="EMBL/GenBank/DDBJ databases">
        <title>Colwellia maritima, isolated from seawater.</title>
        <authorList>
            <person name="Kristyanto S."/>
            <person name="Jung J."/>
            <person name="Jeon C.O."/>
        </authorList>
    </citation>
    <scope>NUCLEOTIDE SEQUENCE</scope>
    <source>
        <strain evidence="1">MSW7</strain>
    </source>
</reference>
<evidence type="ECO:0000313" key="1">
    <source>
        <dbReference type="EMBL" id="MCI2283926.1"/>
    </source>
</evidence>
<gene>
    <name evidence="1" type="ORF">L3081_11575</name>
</gene>
<dbReference type="RefSeq" id="WP_242286271.1">
    <property type="nucleotide sequence ID" value="NZ_JAKKSL010000002.1"/>
</dbReference>
<accession>A0ABS9X0Z8</accession>
<evidence type="ECO:0000313" key="2">
    <source>
        <dbReference type="Proteomes" id="UP001139646"/>
    </source>
</evidence>
<keyword evidence="2" id="KW-1185">Reference proteome</keyword>
<organism evidence="1 2">
    <name type="scientific">Colwellia maritima</name>
    <dbReference type="NCBI Taxonomy" id="2912588"/>
    <lineage>
        <taxon>Bacteria</taxon>
        <taxon>Pseudomonadati</taxon>
        <taxon>Pseudomonadota</taxon>
        <taxon>Gammaproteobacteria</taxon>
        <taxon>Alteromonadales</taxon>
        <taxon>Colwelliaceae</taxon>
        <taxon>Colwellia</taxon>
    </lineage>
</organism>
<protein>
    <recommendedName>
        <fullName evidence="3">Exopolyphosphatase</fullName>
    </recommendedName>
</protein>
<name>A0ABS9X0Z8_9GAMM</name>
<dbReference type="Proteomes" id="UP001139646">
    <property type="component" value="Unassembled WGS sequence"/>
</dbReference>
<evidence type="ECO:0008006" key="3">
    <source>
        <dbReference type="Google" id="ProtNLM"/>
    </source>
</evidence>
<comment type="caution">
    <text evidence="1">The sequence shown here is derived from an EMBL/GenBank/DDBJ whole genome shotgun (WGS) entry which is preliminary data.</text>
</comment>